<comment type="caution">
    <text evidence="2">The sequence shown here is derived from an EMBL/GenBank/DDBJ whole genome shotgun (WGS) entry which is preliminary data.</text>
</comment>
<proteinExistence type="predicted"/>
<evidence type="ECO:0000313" key="2">
    <source>
        <dbReference type="EMBL" id="MDA0185218.1"/>
    </source>
</evidence>
<name>A0A9X3NEV0_9ACTN</name>
<evidence type="ECO:0000256" key="1">
    <source>
        <dbReference type="SAM" id="Phobius"/>
    </source>
</evidence>
<gene>
    <name evidence="2" type="ORF">OJ997_33245</name>
</gene>
<evidence type="ECO:0000313" key="3">
    <source>
        <dbReference type="Proteomes" id="UP001147653"/>
    </source>
</evidence>
<protein>
    <submittedName>
        <fullName evidence="2">Uncharacterized protein</fullName>
    </submittedName>
</protein>
<dbReference type="AlphaFoldDB" id="A0A9X3NEV0"/>
<keyword evidence="1" id="KW-1133">Transmembrane helix</keyword>
<feature type="transmembrane region" description="Helical" evidence="1">
    <location>
        <begin position="120"/>
        <end position="137"/>
    </location>
</feature>
<feature type="transmembrane region" description="Helical" evidence="1">
    <location>
        <begin position="96"/>
        <end position="114"/>
    </location>
</feature>
<organism evidence="2 3">
    <name type="scientific">Solirubrobacter phytolaccae</name>
    <dbReference type="NCBI Taxonomy" id="1404360"/>
    <lineage>
        <taxon>Bacteria</taxon>
        <taxon>Bacillati</taxon>
        <taxon>Actinomycetota</taxon>
        <taxon>Thermoleophilia</taxon>
        <taxon>Solirubrobacterales</taxon>
        <taxon>Solirubrobacteraceae</taxon>
        <taxon>Solirubrobacter</taxon>
    </lineage>
</organism>
<dbReference type="Proteomes" id="UP001147653">
    <property type="component" value="Unassembled WGS sequence"/>
</dbReference>
<feature type="transmembrane region" description="Helical" evidence="1">
    <location>
        <begin position="56"/>
        <end position="75"/>
    </location>
</feature>
<keyword evidence="1" id="KW-0472">Membrane</keyword>
<reference evidence="2" key="1">
    <citation type="submission" date="2022-10" db="EMBL/GenBank/DDBJ databases">
        <title>The WGS of Solirubrobacter phytolaccae KCTC 29190.</title>
        <authorList>
            <person name="Jiang Z."/>
        </authorList>
    </citation>
    <scope>NUCLEOTIDE SEQUENCE</scope>
    <source>
        <strain evidence="2">KCTC 29190</strain>
    </source>
</reference>
<keyword evidence="1" id="KW-0812">Transmembrane</keyword>
<feature type="transmembrane region" description="Helical" evidence="1">
    <location>
        <begin position="31"/>
        <end position="50"/>
    </location>
</feature>
<dbReference type="EMBL" id="JAPDDP010000103">
    <property type="protein sequence ID" value="MDA0185218.1"/>
    <property type="molecule type" value="Genomic_DNA"/>
</dbReference>
<dbReference type="RefSeq" id="WP_270029708.1">
    <property type="nucleotide sequence ID" value="NZ_JAPDDP010000103.1"/>
</dbReference>
<accession>A0A9X3NEV0</accession>
<sequence length="153" mass="16225">MESSSEARSALAVAERASAAPYIDYPPTPAWYAPSVGAWVALLVLAGYGASNRPAIFVPLVLVLVAAECAFLAWYRRYRQTMPSMRGAPPEINAAFRRYAVGLVAVVAIGVFLYLVVSPYVAAAAAFGLVTAGLALYERHYANAAAAARTRLA</sequence>
<keyword evidence="3" id="KW-1185">Reference proteome</keyword>